<protein>
    <submittedName>
        <fullName evidence="1">Uncharacterized protein</fullName>
    </submittedName>
</protein>
<organism evidence="1 2">
    <name type="scientific">Clavibacter michiganensis</name>
    <dbReference type="NCBI Taxonomy" id="28447"/>
    <lineage>
        <taxon>Bacteria</taxon>
        <taxon>Bacillati</taxon>
        <taxon>Actinomycetota</taxon>
        <taxon>Actinomycetes</taxon>
        <taxon>Micrococcales</taxon>
        <taxon>Microbacteriaceae</taxon>
        <taxon>Clavibacter</taxon>
    </lineage>
</organism>
<evidence type="ECO:0000313" key="1">
    <source>
        <dbReference type="EMBL" id="OUE19186.1"/>
    </source>
</evidence>
<comment type="caution">
    <text evidence="1">The sequence shown here is derived from an EMBL/GenBank/DDBJ whole genome shotgun (WGS) entry which is preliminary data.</text>
</comment>
<dbReference type="Proteomes" id="UP000195011">
    <property type="component" value="Unassembled WGS sequence"/>
</dbReference>
<accession>A0A251Y4J2</accession>
<sequence length="71" mass="7884">MSTYSAESQRLAHELVARAAENLARSGKSVFYDSEASRYVVVEPGGAADPSWIRVGPAHAPRVSRWGRRRR</sequence>
<reference evidence="1 2" key="1">
    <citation type="submission" date="2016-08" db="EMBL/GenBank/DDBJ databases">
        <title>Genome sequence of Clavibacter michiganensis spp strain CFBP8017.</title>
        <authorList>
            <person name="Thapa S.P."/>
            <person name="Coaker G."/>
            <person name="Jacques M.-A."/>
        </authorList>
    </citation>
    <scope>NUCLEOTIDE SEQUENCE [LARGE SCALE GENOMIC DNA]</scope>
    <source>
        <strain evidence="1">CFBP8017</strain>
    </source>
</reference>
<proteinExistence type="predicted"/>
<dbReference type="EMBL" id="MDJY01000060">
    <property type="protein sequence ID" value="OUE19186.1"/>
    <property type="molecule type" value="Genomic_DNA"/>
</dbReference>
<name>A0A251Y4J2_9MICO</name>
<dbReference type="AlphaFoldDB" id="A0A251Y4J2"/>
<dbReference type="RefSeq" id="WP_086518520.1">
    <property type="nucleotide sequence ID" value="NZ_MDJY01000060.1"/>
</dbReference>
<gene>
    <name evidence="1" type="ORF">BFL36_14180</name>
</gene>
<evidence type="ECO:0000313" key="2">
    <source>
        <dbReference type="Proteomes" id="UP000195011"/>
    </source>
</evidence>